<evidence type="ECO:0000313" key="1">
    <source>
        <dbReference type="EMBL" id="SDB47408.1"/>
    </source>
</evidence>
<name>A0A1G6DQJ3_9BACT</name>
<keyword evidence="2" id="KW-1185">Reference proteome</keyword>
<evidence type="ECO:0000313" key="2">
    <source>
        <dbReference type="Proteomes" id="UP000198771"/>
    </source>
</evidence>
<dbReference type="GO" id="GO:0009055">
    <property type="term" value="F:electron transfer activity"/>
    <property type="evidence" value="ECO:0007669"/>
    <property type="project" value="InterPro"/>
</dbReference>
<dbReference type="Proteomes" id="UP000198771">
    <property type="component" value="Unassembled WGS sequence"/>
</dbReference>
<reference evidence="1 2" key="1">
    <citation type="submission" date="2016-10" db="EMBL/GenBank/DDBJ databases">
        <authorList>
            <person name="de Groot N.N."/>
        </authorList>
    </citation>
    <scope>NUCLEOTIDE SEQUENCE [LARGE SCALE GENOMIC DNA]</scope>
    <source>
        <strain evidence="1 2">ASO4-2</strain>
    </source>
</reference>
<gene>
    <name evidence="1" type="ORF">SAMN05660653_02320</name>
</gene>
<dbReference type="AlphaFoldDB" id="A0A1G6DQJ3"/>
<evidence type="ECO:0008006" key="3">
    <source>
        <dbReference type="Google" id="ProtNLM"/>
    </source>
</evidence>
<protein>
    <recommendedName>
        <fullName evidence="3">Quinohemoprotein amine dehydrogenase alpha subunit haem binding domain-containing protein</fullName>
    </recommendedName>
</protein>
<organism evidence="1 2">
    <name type="scientific">Desulfonatronum thiosulfatophilum</name>
    <dbReference type="NCBI Taxonomy" id="617002"/>
    <lineage>
        <taxon>Bacteria</taxon>
        <taxon>Pseudomonadati</taxon>
        <taxon>Thermodesulfobacteriota</taxon>
        <taxon>Desulfovibrionia</taxon>
        <taxon>Desulfovibrionales</taxon>
        <taxon>Desulfonatronaceae</taxon>
        <taxon>Desulfonatronum</taxon>
    </lineage>
</organism>
<dbReference type="InterPro" id="IPR036909">
    <property type="entry name" value="Cyt_c-like_dom_sf"/>
</dbReference>
<dbReference type="OrthoDB" id="258660at2"/>
<dbReference type="EMBL" id="FMXO01000013">
    <property type="protein sequence ID" value="SDB47408.1"/>
    <property type="molecule type" value="Genomic_DNA"/>
</dbReference>
<dbReference type="SUPFAM" id="SSF46626">
    <property type="entry name" value="Cytochrome c"/>
    <property type="match status" value="1"/>
</dbReference>
<sequence length="89" mass="10160">MKRSIIMFGVLLLGCVLVFSAVVISAEAQNGDALVQERCTQCHNLDRVHRRAGQDMPWWERTVDRMIGKRSGLLNSPERDAVLEYLTRM</sequence>
<dbReference type="RefSeq" id="WP_092121748.1">
    <property type="nucleotide sequence ID" value="NZ_FMXO01000013.1"/>
</dbReference>
<proteinExistence type="predicted"/>
<dbReference type="PROSITE" id="PS51257">
    <property type="entry name" value="PROKAR_LIPOPROTEIN"/>
    <property type="match status" value="1"/>
</dbReference>
<dbReference type="GO" id="GO:0020037">
    <property type="term" value="F:heme binding"/>
    <property type="evidence" value="ECO:0007669"/>
    <property type="project" value="InterPro"/>
</dbReference>
<dbReference type="Gene3D" id="1.10.760.10">
    <property type="entry name" value="Cytochrome c-like domain"/>
    <property type="match status" value="1"/>
</dbReference>
<accession>A0A1G6DQJ3</accession>
<dbReference type="STRING" id="617002.SAMN05660653_02320"/>